<gene>
    <name evidence="3" type="ORF">GIY30_01705</name>
</gene>
<evidence type="ECO:0000256" key="1">
    <source>
        <dbReference type="SAM" id="MobiDB-lite"/>
    </source>
</evidence>
<feature type="domain" description="Polysaccharide pyruvyl transferase" evidence="2">
    <location>
        <begin position="60"/>
        <end position="404"/>
    </location>
</feature>
<name>A0A6L7GJK6_9ACTN</name>
<organism evidence="3 4">
    <name type="scientific">Gordonia mangrovi</name>
    <dbReference type="NCBI Taxonomy" id="2665643"/>
    <lineage>
        <taxon>Bacteria</taxon>
        <taxon>Bacillati</taxon>
        <taxon>Actinomycetota</taxon>
        <taxon>Actinomycetes</taxon>
        <taxon>Mycobacteriales</taxon>
        <taxon>Gordoniaceae</taxon>
        <taxon>Gordonia</taxon>
    </lineage>
</organism>
<evidence type="ECO:0000259" key="2">
    <source>
        <dbReference type="Pfam" id="PF04230"/>
    </source>
</evidence>
<feature type="region of interest" description="Disordered" evidence="1">
    <location>
        <begin position="464"/>
        <end position="494"/>
    </location>
</feature>
<dbReference type="AlphaFoldDB" id="A0A6L7GJK6"/>
<dbReference type="PANTHER" id="PTHR36836">
    <property type="entry name" value="COLANIC ACID BIOSYNTHESIS PROTEIN WCAK"/>
    <property type="match status" value="1"/>
</dbReference>
<evidence type="ECO:0000313" key="4">
    <source>
        <dbReference type="Proteomes" id="UP000475545"/>
    </source>
</evidence>
<proteinExistence type="predicted"/>
<dbReference type="EMBL" id="WMBR01000001">
    <property type="protein sequence ID" value="MXP20084.1"/>
    <property type="molecule type" value="Genomic_DNA"/>
</dbReference>
<feature type="region of interest" description="Disordered" evidence="1">
    <location>
        <begin position="1"/>
        <end position="25"/>
    </location>
</feature>
<reference evidence="3 4" key="1">
    <citation type="submission" date="2019-11" db="EMBL/GenBank/DDBJ databases">
        <title>Gordonia sp. nov., a novel actinobacterium isolated from mangrove soil in Hainan.</title>
        <authorList>
            <person name="Huang X."/>
            <person name="Xie Y."/>
            <person name="Chu X."/>
            <person name="Xiao K."/>
        </authorList>
    </citation>
    <scope>NUCLEOTIDE SEQUENCE [LARGE SCALE GENOMIC DNA]</scope>
    <source>
        <strain evidence="3 4">HNM0687</strain>
    </source>
</reference>
<sequence>MGRDRCGRRAGRRLGAAGGGWLPQVVDAPGHPPEARHRLTDSGGRPMTHVVLVNAWHDDNKGDSAITSGVLRLVEQARPDADVTVVGLTEGTEPTIVGTRHVARAHPRSRIRPMPAPTELRGKRSATPLVDVPIWLARLTGPAAAIATGRPHRGFAELFADADLVVGVGGSNLYSDASVNPLVSMARLFTLTIPLRTAALMDIPTVLLGHTLGPFPPTRRTTAAMARRMLSSATATIVRDQASLKVAADLALPGPELAPDMAYAIEPTMSERVSSVVDGLDVPMRRTAVIAMRAHPSLGPADDLRVCRELVVSAQLLRDRGLIDQVLVVAHTLGPTDIEDDRPISRTLTGLLREAGVPVHYLDDDLGPDELAALYGLAGAMIAVRLHAAVLALLSGTPTFAIGYFSAKSTGVMTSAGLADCVADFTDITAGRLVDALAPRVGDPDTRGRLAAISRRHRTRLTSRAADWLHPARPDTTSDTHDTRETGDAHDAHT</sequence>
<dbReference type="Proteomes" id="UP000475545">
    <property type="component" value="Unassembled WGS sequence"/>
</dbReference>
<dbReference type="InterPro" id="IPR007345">
    <property type="entry name" value="Polysacch_pyruvyl_Trfase"/>
</dbReference>
<comment type="caution">
    <text evidence="3">The sequence shown here is derived from an EMBL/GenBank/DDBJ whole genome shotgun (WGS) entry which is preliminary data.</text>
</comment>
<feature type="compositionally biased region" description="Basic and acidic residues" evidence="1">
    <location>
        <begin position="470"/>
        <end position="494"/>
    </location>
</feature>
<dbReference type="PANTHER" id="PTHR36836:SF1">
    <property type="entry name" value="COLANIC ACID BIOSYNTHESIS PROTEIN WCAK"/>
    <property type="match status" value="1"/>
</dbReference>
<accession>A0A6L7GJK6</accession>
<protein>
    <recommendedName>
        <fullName evidence="2">Polysaccharide pyruvyl transferase domain-containing protein</fullName>
    </recommendedName>
</protein>
<evidence type="ECO:0000313" key="3">
    <source>
        <dbReference type="EMBL" id="MXP20084.1"/>
    </source>
</evidence>
<keyword evidence="4" id="KW-1185">Reference proteome</keyword>
<dbReference type="Pfam" id="PF04230">
    <property type="entry name" value="PS_pyruv_trans"/>
    <property type="match status" value="1"/>
</dbReference>